<keyword evidence="6 10" id="KW-0812">Transmembrane</keyword>
<evidence type="ECO:0000256" key="10">
    <source>
        <dbReference type="RuleBase" id="RU363110"/>
    </source>
</evidence>
<evidence type="ECO:0000313" key="12">
    <source>
        <dbReference type="Proteomes" id="UP001175271"/>
    </source>
</evidence>
<keyword evidence="12" id="KW-1185">Reference proteome</keyword>
<keyword evidence="4 10" id="KW-0328">Glycosyltransferase</keyword>
<evidence type="ECO:0000256" key="2">
    <source>
        <dbReference type="ARBA" id="ARBA00004922"/>
    </source>
</evidence>
<dbReference type="Pfam" id="PF03155">
    <property type="entry name" value="Alg6_Alg8"/>
    <property type="match status" value="1"/>
</dbReference>
<comment type="caution">
    <text evidence="11">The sequence shown here is derived from an EMBL/GenBank/DDBJ whole genome shotgun (WGS) entry which is preliminary data.</text>
</comment>
<keyword evidence="8 10" id="KW-1133">Transmembrane helix</keyword>
<organism evidence="11 12">
    <name type="scientific">Steinernema hermaphroditum</name>
    <dbReference type="NCBI Taxonomy" id="289476"/>
    <lineage>
        <taxon>Eukaryota</taxon>
        <taxon>Metazoa</taxon>
        <taxon>Ecdysozoa</taxon>
        <taxon>Nematoda</taxon>
        <taxon>Chromadorea</taxon>
        <taxon>Rhabditida</taxon>
        <taxon>Tylenchina</taxon>
        <taxon>Panagrolaimomorpha</taxon>
        <taxon>Strongyloidoidea</taxon>
        <taxon>Steinernematidae</taxon>
        <taxon>Steinernema</taxon>
    </lineage>
</organism>
<dbReference type="Gene3D" id="3.30.2170.10">
    <property type="entry name" value="archaeoglobus fulgidus dsm 4304 superfamily"/>
    <property type="match status" value="1"/>
</dbReference>
<dbReference type="Proteomes" id="UP001175271">
    <property type="component" value="Unassembled WGS sequence"/>
</dbReference>
<evidence type="ECO:0000256" key="6">
    <source>
        <dbReference type="ARBA" id="ARBA00022692"/>
    </source>
</evidence>
<dbReference type="GO" id="GO:0006487">
    <property type="term" value="P:protein N-linked glycosylation"/>
    <property type="evidence" value="ECO:0007669"/>
    <property type="project" value="TreeGrafter"/>
</dbReference>
<dbReference type="Pfam" id="PF04493">
    <property type="entry name" value="Endonuclease_5"/>
    <property type="match status" value="1"/>
</dbReference>
<sequence>MASLQSVPFAAAMESGGFRAHLAIVVAVVTLKCALLDSYTSTDFEVHRNWMAITHHLPLAEWYRSAVSEWTLDYPPFFAYFEWLLARVAAVVDSRILVLHAEPFFSASTLYFQRFSVIFTDLFYIAAAWLCVRCVVSSLQWPSDKHAARLKFVGFVLLASNPALILIDNVHFQYNSMLTAWLLLSVASIASGRPLLGALFFSVLLNFKHLYLYYVPAYVAHYLVAFLLPLDKAFVGRFVKLALAVGGPLVASFGPFLLAGSFELLGQILSRLFPFHRGLTHALWAPNFWAIYNAADFVAFQVARCFPNLLPFVPTLSQYTSGLVKEYSHSVLWNVSPLATLSLILMALTPLVYRRMKNPRGDIVVDMVLCSFAFFFFGWHVHEKAILMISVPLTVLALKDYRYVSCFVLLCVSGYTSILPLFFTPLESCFKYAFLSFVILLHISLLMSTLKIASSAVVPFLDRLYIAGLVATEIYKCTLHEVIFRGSMPFLPIMVTSIYCAVGVSLAYVRFLRVTYRGDHCEPLKAECIRFEEKCKAKSSMSLINEAGVRYIGGIDISTCKTNNSLAVVSYTVLSYPDLQVIHEMDEIEYIPYPYINSFLAVREAEPMSRLILKCSRMHPETKADVVLVDANGKYHSREFGLACHIGHRCGIPTIGVSKSLNLSPLIDSRAPKDELKNLEKEVTKMSEARKTPGPFRLPFSENLQAVKTQNSKVPLFVSVGYGIDLEEAGKIVYRSAVSRIPQPIHLSDLRSRELVREYYENPS</sequence>
<dbReference type="AlphaFoldDB" id="A0AA39LND5"/>
<evidence type="ECO:0000256" key="5">
    <source>
        <dbReference type="ARBA" id="ARBA00022679"/>
    </source>
</evidence>
<dbReference type="GO" id="GO:0006281">
    <property type="term" value="P:DNA repair"/>
    <property type="evidence" value="ECO:0007669"/>
    <property type="project" value="InterPro"/>
</dbReference>
<feature type="transmembrane region" description="Helical" evidence="10">
    <location>
        <begin position="432"/>
        <end position="453"/>
    </location>
</feature>
<feature type="transmembrane region" description="Helical" evidence="10">
    <location>
        <begin position="241"/>
        <end position="262"/>
    </location>
</feature>
<feature type="transmembrane region" description="Helical" evidence="10">
    <location>
        <begin position="331"/>
        <end position="351"/>
    </location>
</feature>
<proteinExistence type="inferred from homology"/>
<keyword evidence="9 10" id="KW-0472">Membrane</keyword>
<dbReference type="GO" id="GO:0004519">
    <property type="term" value="F:endonuclease activity"/>
    <property type="evidence" value="ECO:0007669"/>
    <property type="project" value="InterPro"/>
</dbReference>
<keyword evidence="7 10" id="KW-0256">Endoplasmic reticulum</keyword>
<comment type="similarity">
    <text evidence="3 10">Belongs to the ALG6/ALG8 glucosyltransferase family.</text>
</comment>
<evidence type="ECO:0000256" key="8">
    <source>
        <dbReference type="ARBA" id="ARBA00022989"/>
    </source>
</evidence>
<dbReference type="EC" id="2.4.1.-" evidence="10"/>
<keyword evidence="5 10" id="KW-0808">Transferase</keyword>
<feature type="transmembrane region" description="Helical" evidence="10">
    <location>
        <begin position="179"/>
        <end position="205"/>
    </location>
</feature>
<evidence type="ECO:0000256" key="9">
    <source>
        <dbReference type="ARBA" id="ARBA00023136"/>
    </source>
</evidence>
<evidence type="ECO:0000256" key="7">
    <source>
        <dbReference type="ARBA" id="ARBA00022824"/>
    </source>
</evidence>
<evidence type="ECO:0000256" key="1">
    <source>
        <dbReference type="ARBA" id="ARBA00004477"/>
    </source>
</evidence>
<evidence type="ECO:0000256" key="3">
    <source>
        <dbReference type="ARBA" id="ARBA00008715"/>
    </source>
</evidence>
<feature type="transmembrane region" description="Helical" evidence="10">
    <location>
        <begin position="401"/>
        <end position="423"/>
    </location>
</feature>
<reference evidence="11" key="1">
    <citation type="submission" date="2023-06" db="EMBL/GenBank/DDBJ databases">
        <title>Genomic analysis of the entomopathogenic nematode Steinernema hermaphroditum.</title>
        <authorList>
            <person name="Schwarz E.M."/>
            <person name="Heppert J.K."/>
            <person name="Baniya A."/>
            <person name="Schwartz H.T."/>
            <person name="Tan C.-H."/>
            <person name="Antoshechkin I."/>
            <person name="Sternberg P.W."/>
            <person name="Goodrich-Blair H."/>
            <person name="Dillman A.R."/>
        </authorList>
    </citation>
    <scope>NUCLEOTIDE SEQUENCE</scope>
    <source>
        <strain evidence="11">PS9179</strain>
        <tissue evidence="11">Whole animal</tissue>
    </source>
</reference>
<gene>
    <name evidence="11" type="ORF">QR680_017282</name>
</gene>
<dbReference type="GO" id="GO:0042283">
    <property type="term" value="F:dolichyl pyrophosphate Glc1Man9GlcNAc2 alpha-1,3-glucosyltransferase activity"/>
    <property type="evidence" value="ECO:0007669"/>
    <property type="project" value="TreeGrafter"/>
</dbReference>
<dbReference type="PANTHER" id="PTHR12413:SF2">
    <property type="entry name" value="DOLICHYL PYROPHOSPHATE GLC1MAN9GLCNAC2 ALPHA-1,3-GLUCOSYLTRANSFERASE-RELATED"/>
    <property type="match status" value="1"/>
</dbReference>
<feature type="transmembrane region" description="Helical" evidence="10">
    <location>
        <begin position="211"/>
        <end position="229"/>
    </location>
</feature>
<comment type="pathway">
    <text evidence="2 10">Protein modification; protein glycosylation.</text>
</comment>
<dbReference type="InterPro" id="IPR007581">
    <property type="entry name" value="Endonuclease-V"/>
</dbReference>
<feature type="transmembrane region" description="Helical" evidence="10">
    <location>
        <begin position="363"/>
        <end position="381"/>
    </location>
</feature>
<feature type="transmembrane region" description="Helical" evidence="10">
    <location>
        <begin position="147"/>
        <end position="167"/>
    </location>
</feature>
<feature type="transmembrane region" description="Helical" evidence="10">
    <location>
        <begin position="122"/>
        <end position="141"/>
    </location>
</feature>
<accession>A0AA39LND5</accession>
<protein>
    <recommendedName>
        <fullName evidence="10">Alpha-1,3-glucosyltransferase</fullName>
        <ecNumber evidence="10">2.4.1.-</ecNumber>
    </recommendedName>
</protein>
<name>A0AA39LND5_9BILA</name>
<feature type="transmembrane region" description="Helical" evidence="10">
    <location>
        <begin position="490"/>
        <end position="509"/>
    </location>
</feature>
<dbReference type="InterPro" id="IPR004856">
    <property type="entry name" value="Glyco_trans_ALG6/ALG8"/>
</dbReference>
<evidence type="ECO:0000313" key="11">
    <source>
        <dbReference type="EMBL" id="KAK0404086.1"/>
    </source>
</evidence>
<dbReference type="PANTHER" id="PTHR12413">
    <property type="entry name" value="DOLICHYL GLYCOSYLTRANSFERASE"/>
    <property type="match status" value="1"/>
</dbReference>
<comment type="subcellular location">
    <subcellularLocation>
        <location evidence="1 10">Endoplasmic reticulum membrane</location>
        <topology evidence="1 10">Multi-pass membrane protein</topology>
    </subcellularLocation>
</comment>
<evidence type="ECO:0000256" key="4">
    <source>
        <dbReference type="ARBA" id="ARBA00022676"/>
    </source>
</evidence>
<dbReference type="EMBL" id="JAUCMV010000004">
    <property type="protein sequence ID" value="KAK0404086.1"/>
    <property type="molecule type" value="Genomic_DNA"/>
</dbReference>
<dbReference type="GO" id="GO:0005789">
    <property type="term" value="C:endoplasmic reticulum membrane"/>
    <property type="evidence" value="ECO:0007669"/>
    <property type="project" value="UniProtKB-SubCell"/>
</dbReference>